<name>A0ABN9AI83_9NEOB</name>
<evidence type="ECO:0000313" key="2">
    <source>
        <dbReference type="Proteomes" id="UP001162483"/>
    </source>
</evidence>
<organism evidence="1 2">
    <name type="scientific">Staurois parvus</name>
    <dbReference type="NCBI Taxonomy" id="386267"/>
    <lineage>
        <taxon>Eukaryota</taxon>
        <taxon>Metazoa</taxon>
        <taxon>Chordata</taxon>
        <taxon>Craniata</taxon>
        <taxon>Vertebrata</taxon>
        <taxon>Euteleostomi</taxon>
        <taxon>Amphibia</taxon>
        <taxon>Batrachia</taxon>
        <taxon>Anura</taxon>
        <taxon>Neobatrachia</taxon>
        <taxon>Ranoidea</taxon>
        <taxon>Ranidae</taxon>
        <taxon>Staurois</taxon>
    </lineage>
</organism>
<comment type="caution">
    <text evidence="1">The sequence shown here is derived from an EMBL/GenBank/DDBJ whole genome shotgun (WGS) entry which is preliminary data.</text>
</comment>
<proteinExistence type="predicted"/>
<feature type="non-terminal residue" evidence="1">
    <location>
        <position position="1"/>
    </location>
</feature>
<sequence>VPAVCTDHPCSELPLLCASDHPCSELSLLCAPNTRVLNCPCCVHRPPVF</sequence>
<gene>
    <name evidence="1" type="ORF">SPARVUS_LOCUS511137</name>
</gene>
<dbReference type="EMBL" id="CATNWA010000169">
    <property type="protein sequence ID" value="CAI9533980.1"/>
    <property type="molecule type" value="Genomic_DNA"/>
</dbReference>
<protein>
    <submittedName>
        <fullName evidence="1">Uncharacterized protein</fullName>
    </submittedName>
</protein>
<accession>A0ABN9AI83</accession>
<reference evidence="1" key="1">
    <citation type="submission" date="2023-05" db="EMBL/GenBank/DDBJ databases">
        <authorList>
            <person name="Stuckert A."/>
        </authorList>
    </citation>
    <scope>NUCLEOTIDE SEQUENCE</scope>
</reference>
<keyword evidence="2" id="KW-1185">Reference proteome</keyword>
<evidence type="ECO:0000313" key="1">
    <source>
        <dbReference type="EMBL" id="CAI9533980.1"/>
    </source>
</evidence>
<dbReference type="Proteomes" id="UP001162483">
    <property type="component" value="Unassembled WGS sequence"/>
</dbReference>